<dbReference type="EMBL" id="CP157678">
    <property type="protein sequence ID" value="XBP73033.1"/>
    <property type="molecule type" value="Genomic_DNA"/>
</dbReference>
<dbReference type="GO" id="GO:0006811">
    <property type="term" value="P:monoatomic ion transport"/>
    <property type="evidence" value="ECO:0007669"/>
    <property type="project" value="UniProtKB-KW"/>
</dbReference>
<keyword evidence="4" id="KW-1134">Transmembrane beta strand</keyword>
<dbReference type="InterPro" id="IPR050298">
    <property type="entry name" value="Gram-neg_bact_OMP"/>
</dbReference>
<dbReference type="AlphaFoldDB" id="A0AAU7M1J3"/>
<keyword evidence="9" id="KW-0472">Membrane</keyword>
<evidence type="ECO:0000256" key="8">
    <source>
        <dbReference type="ARBA" id="ARBA00023114"/>
    </source>
</evidence>
<dbReference type="GO" id="GO:0046930">
    <property type="term" value="C:pore complex"/>
    <property type="evidence" value="ECO:0007669"/>
    <property type="project" value="UniProtKB-KW"/>
</dbReference>
<protein>
    <submittedName>
        <fullName evidence="13">Porin</fullName>
    </submittedName>
</protein>
<dbReference type="PANTHER" id="PTHR34501:SF9">
    <property type="entry name" value="MAJOR OUTER MEMBRANE PROTEIN P.IA"/>
    <property type="match status" value="1"/>
</dbReference>
<comment type="subunit">
    <text evidence="2">Homotrimer.</text>
</comment>
<keyword evidence="13" id="KW-0614">Plasmid</keyword>
<evidence type="ECO:0000256" key="6">
    <source>
        <dbReference type="ARBA" id="ARBA00022729"/>
    </source>
</evidence>
<evidence type="ECO:0000256" key="7">
    <source>
        <dbReference type="ARBA" id="ARBA00023065"/>
    </source>
</evidence>
<reference evidence="13" key="1">
    <citation type="submission" date="2024-05" db="EMBL/GenBank/DDBJ databases">
        <authorList>
            <person name="Bunk B."/>
            <person name="Swiderski J."/>
            <person name="Sproer C."/>
            <person name="Thiel V."/>
        </authorList>
    </citation>
    <scope>NUCLEOTIDE SEQUENCE</scope>
    <source>
        <strain evidence="13">DSM 17735</strain>
        <plasmid evidence="13">p3</plasmid>
    </source>
</reference>
<dbReference type="GO" id="GO:0015288">
    <property type="term" value="F:porin activity"/>
    <property type="evidence" value="ECO:0007669"/>
    <property type="project" value="UniProtKB-KW"/>
</dbReference>
<evidence type="ECO:0000256" key="2">
    <source>
        <dbReference type="ARBA" id="ARBA00011233"/>
    </source>
</evidence>
<dbReference type="SUPFAM" id="SSF56935">
    <property type="entry name" value="Porins"/>
    <property type="match status" value="1"/>
</dbReference>
<feature type="signal peptide" evidence="11">
    <location>
        <begin position="1"/>
        <end position="19"/>
    </location>
</feature>
<evidence type="ECO:0000313" key="13">
    <source>
        <dbReference type="EMBL" id="XBP73033.1"/>
    </source>
</evidence>
<proteinExistence type="predicted"/>
<dbReference type="Gene3D" id="2.40.160.10">
    <property type="entry name" value="Porin"/>
    <property type="match status" value="1"/>
</dbReference>
<evidence type="ECO:0000256" key="10">
    <source>
        <dbReference type="ARBA" id="ARBA00023237"/>
    </source>
</evidence>
<name>A0AAU7M1J3_9BURK</name>
<evidence type="ECO:0000256" key="1">
    <source>
        <dbReference type="ARBA" id="ARBA00004571"/>
    </source>
</evidence>
<keyword evidence="10" id="KW-0998">Cell outer membrane</keyword>
<keyword evidence="3" id="KW-0813">Transport</keyword>
<geneLocation type="plasmid" evidence="13">
    <name>p3</name>
</geneLocation>
<feature type="domain" description="Porin" evidence="12">
    <location>
        <begin position="7"/>
        <end position="324"/>
    </location>
</feature>
<gene>
    <name evidence="13" type="ORF">ABLV49_23925</name>
</gene>
<evidence type="ECO:0000256" key="11">
    <source>
        <dbReference type="SAM" id="SignalP"/>
    </source>
</evidence>
<evidence type="ECO:0000256" key="9">
    <source>
        <dbReference type="ARBA" id="ARBA00023136"/>
    </source>
</evidence>
<dbReference type="GO" id="GO:0009279">
    <property type="term" value="C:cell outer membrane"/>
    <property type="evidence" value="ECO:0007669"/>
    <property type="project" value="UniProtKB-SubCell"/>
</dbReference>
<dbReference type="InterPro" id="IPR023614">
    <property type="entry name" value="Porin_dom_sf"/>
</dbReference>
<dbReference type="PANTHER" id="PTHR34501">
    <property type="entry name" value="PROTEIN YDDL-RELATED"/>
    <property type="match status" value="1"/>
</dbReference>
<evidence type="ECO:0000256" key="5">
    <source>
        <dbReference type="ARBA" id="ARBA00022692"/>
    </source>
</evidence>
<feature type="chain" id="PRO_5043941412" evidence="11">
    <location>
        <begin position="20"/>
        <end position="361"/>
    </location>
</feature>
<dbReference type="InterPro" id="IPR033900">
    <property type="entry name" value="Gram_neg_porin_domain"/>
</dbReference>
<keyword evidence="8" id="KW-0626">Porin</keyword>
<evidence type="ECO:0000256" key="3">
    <source>
        <dbReference type="ARBA" id="ARBA00022448"/>
    </source>
</evidence>
<organism evidence="13">
    <name type="scientific">Polaromonas hydrogenivorans</name>
    <dbReference type="NCBI Taxonomy" id="335476"/>
    <lineage>
        <taxon>Bacteria</taxon>
        <taxon>Pseudomonadati</taxon>
        <taxon>Pseudomonadota</taxon>
        <taxon>Betaproteobacteria</taxon>
        <taxon>Burkholderiales</taxon>
        <taxon>Comamonadaceae</taxon>
        <taxon>Polaromonas</taxon>
    </lineage>
</organism>
<comment type="subcellular location">
    <subcellularLocation>
        <location evidence="1">Cell outer membrane</location>
        <topology evidence="1">Multi-pass membrane protein</topology>
    </subcellularLocation>
</comment>
<accession>A0AAU7M1J3</accession>
<dbReference type="Pfam" id="PF13609">
    <property type="entry name" value="Porin_4"/>
    <property type="match status" value="1"/>
</dbReference>
<evidence type="ECO:0000259" key="12">
    <source>
        <dbReference type="Pfam" id="PF13609"/>
    </source>
</evidence>
<keyword evidence="7" id="KW-0406">Ion transport</keyword>
<keyword evidence="6 11" id="KW-0732">Signal</keyword>
<dbReference type="RefSeq" id="WP_349282956.1">
    <property type="nucleotide sequence ID" value="NZ_CBCSCU010000036.1"/>
</dbReference>
<keyword evidence="5" id="KW-0812">Transmembrane</keyword>
<sequence>MKKIFLTAAALTVGTLAQAQSSITLYGTADVYVESLKVSGKSADTRLTSGGLAPSKWGMRGSEDLGGGLKAVFHLESGFAIDSGAVSGAMFSRAANVGLTSPVWGEVRLGRQNAPMNDAMVWTDTDWASNFSANSPLLLNNDPVAGLYHLRQSNLISYTSPLLNGFDAKLAFGPGESTPLNAAGTVTARNTFGAMLRYKSGPLLTTAALHRGGQNTPTGANKQAAYNLAARYDFGPLTLSGDYYQSQTKLASGAEPKLQAAVVGMLVPQGAWAYVAQYGYVKDNGLNIAGVAKGKGTSELFNVGAHYFVSKRTILYTRLAKAMDSGNGFNGQSANAGIAFGGAVPVNGSARTLAVGVYHSF</sequence>
<dbReference type="CDD" id="cd00342">
    <property type="entry name" value="gram_neg_porins"/>
    <property type="match status" value="1"/>
</dbReference>
<evidence type="ECO:0000256" key="4">
    <source>
        <dbReference type="ARBA" id="ARBA00022452"/>
    </source>
</evidence>